<dbReference type="EMBL" id="QLSX01000005">
    <property type="protein sequence ID" value="RAR61519.1"/>
    <property type="molecule type" value="Genomic_DNA"/>
</dbReference>
<dbReference type="AlphaFoldDB" id="A0A328XS71"/>
<dbReference type="InterPro" id="IPR027417">
    <property type="entry name" value="P-loop_NTPase"/>
</dbReference>
<comment type="caution">
    <text evidence="2">The sequence shown here is derived from an EMBL/GenBank/DDBJ whole genome shotgun (WGS) entry which is preliminary data.</text>
</comment>
<reference evidence="2 3" key="1">
    <citation type="submission" date="2018-06" db="EMBL/GenBank/DDBJ databases">
        <title>Comparative analysis of microorganisms from saline springs in Andes Mountain Range, Colombia.</title>
        <authorList>
            <person name="Rubin E."/>
        </authorList>
    </citation>
    <scope>NUCLEOTIDE SEQUENCE [LARGE SCALE GENOMIC DNA]</scope>
    <source>
        <strain evidence="2 3">USBA-857</strain>
    </source>
</reference>
<name>A0A328XS71_9GAMM</name>
<accession>A0A328XS71</accession>
<organism evidence="2 3">
    <name type="scientific">Onishia taeanensis</name>
    <dbReference type="NCBI Taxonomy" id="284577"/>
    <lineage>
        <taxon>Bacteria</taxon>
        <taxon>Pseudomonadati</taxon>
        <taxon>Pseudomonadota</taxon>
        <taxon>Gammaproteobacteria</taxon>
        <taxon>Oceanospirillales</taxon>
        <taxon>Halomonadaceae</taxon>
        <taxon>Onishia</taxon>
    </lineage>
</organism>
<evidence type="ECO:0000256" key="1">
    <source>
        <dbReference type="SAM" id="MobiDB-lite"/>
    </source>
</evidence>
<dbReference type="RefSeq" id="WP_112054864.1">
    <property type="nucleotide sequence ID" value="NZ_QLSX01000005.1"/>
</dbReference>
<dbReference type="Gene3D" id="3.30.420.240">
    <property type="match status" value="1"/>
</dbReference>
<proteinExistence type="predicted"/>
<gene>
    <name evidence="2" type="ORF">BCL93_105120</name>
</gene>
<sequence length="461" mass="50897">MSVTIRDMMTDPQLYGDQFSGESWAAWRALLAGFYGLPLEPEELPIWTDLTSQFDAARLEHEELWLVVGRRGGKSQCAALLAVYEAVFCDHSERLAPGEVATVAVCAADKKQARSAFRYIRGLLHDNPMLKALIQKEDKESITLSNRTVIEVTASNFRSSRGYSFGCVIADEIAFWRNEDSANPDHEILEALRPGLATLGGKLICLSSPYAKRGALWDAYRRYFGNAGDILVAQAPTLTMNPSLPEKVISRAYERDPASAASEYGAQFRNDIDGFVTLDALQAVTRSSPLIAPYDRKHRYSAFIDATGGGRDEYTLAIGHREKGTLHIDLVMGRRGVPAEITAEYAELLKAYNVRRCHGDRYAGSWVSDEFSKHHITLMPSEQPKSGLYVDTLAAINSGQVVLPPDDKMLMQFQQLERRTARGGRETIDHPPGGHDDRANAAAGLIAHAKASTYIDYGALL</sequence>
<evidence type="ECO:0008006" key="4">
    <source>
        <dbReference type="Google" id="ProtNLM"/>
    </source>
</evidence>
<evidence type="ECO:0000313" key="3">
    <source>
        <dbReference type="Proteomes" id="UP000249700"/>
    </source>
</evidence>
<protein>
    <recommendedName>
        <fullName evidence="4">Phage terminase large subunit-like protein</fullName>
    </recommendedName>
</protein>
<dbReference type="Proteomes" id="UP000249700">
    <property type="component" value="Unassembled WGS sequence"/>
</dbReference>
<feature type="region of interest" description="Disordered" evidence="1">
    <location>
        <begin position="420"/>
        <end position="439"/>
    </location>
</feature>
<dbReference type="OrthoDB" id="280696at2"/>
<dbReference type="Gene3D" id="3.40.50.300">
    <property type="entry name" value="P-loop containing nucleotide triphosphate hydrolases"/>
    <property type="match status" value="1"/>
</dbReference>
<evidence type="ECO:0000313" key="2">
    <source>
        <dbReference type="EMBL" id="RAR61519.1"/>
    </source>
</evidence>